<protein>
    <submittedName>
        <fullName evidence="2">Uncharacterized protein</fullName>
    </submittedName>
</protein>
<gene>
    <name evidence="2" type="ORF">Prum_035560</name>
</gene>
<comment type="caution">
    <text evidence="2">The sequence shown here is derived from an EMBL/GenBank/DDBJ whole genome shotgun (WGS) entry which is preliminary data.</text>
</comment>
<evidence type="ECO:0000313" key="3">
    <source>
        <dbReference type="Proteomes" id="UP000482960"/>
    </source>
</evidence>
<dbReference type="RefSeq" id="WP_371871422.1">
    <property type="nucleotide sequence ID" value="NZ_BLPG01000001.1"/>
</dbReference>
<name>A0A6V8L1A2_9ACTN</name>
<evidence type="ECO:0000256" key="1">
    <source>
        <dbReference type="SAM" id="MobiDB-lite"/>
    </source>
</evidence>
<evidence type="ECO:0000313" key="2">
    <source>
        <dbReference type="EMBL" id="GFJ89914.1"/>
    </source>
</evidence>
<reference evidence="2 3" key="2">
    <citation type="submission" date="2020-03" db="EMBL/GenBank/DDBJ databases">
        <authorList>
            <person name="Ichikawa N."/>
            <person name="Kimura A."/>
            <person name="Kitahashi Y."/>
            <person name="Uohara A."/>
        </authorList>
    </citation>
    <scope>NUCLEOTIDE SEQUENCE [LARGE SCALE GENOMIC DNA]</scope>
    <source>
        <strain evidence="2 3">NBRC 108638</strain>
    </source>
</reference>
<feature type="region of interest" description="Disordered" evidence="1">
    <location>
        <begin position="87"/>
        <end position="145"/>
    </location>
</feature>
<feature type="region of interest" description="Disordered" evidence="1">
    <location>
        <begin position="1"/>
        <end position="22"/>
    </location>
</feature>
<reference evidence="2 3" key="1">
    <citation type="submission" date="2020-03" db="EMBL/GenBank/DDBJ databases">
        <title>Whole genome shotgun sequence of Phytohabitans rumicis NBRC 108638.</title>
        <authorList>
            <person name="Komaki H."/>
            <person name="Tamura T."/>
        </authorList>
    </citation>
    <scope>NUCLEOTIDE SEQUENCE [LARGE SCALE GENOMIC DNA]</scope>
    <source>
        <strain evidence="2 3">NBRC 108638</strain>
    </source>
</reference>
<sequence length="145" mass="15891">MRDKEDPAGRGRSGQAGQHVAYPGKCRTGLAAGQLTGLRPDRVLHRRFQAEAPERTQDVLSVAVVGRTAGDVRLRAQGLDVRVGARRAERPGRRVRAARRRWAQIEQHGGADGDERRQRGGGSPPAASRPRQRPVRRLLQGYGHG</sequence>
<feature type="compositionally biased region" description="Basic and acidic residues" evidence="1">
    <location>
        <begin position="109"/>
        <end position="118"/>
    </location>
</feature>
<feature type="compositionally biased region" description="Basic residues" evidence="1">
    <location>
        <begin position="93"/>
        <end position="102"/>
    </location>
</feature>
<dbReference type="Proteomes" id="UP000482960">
    <property type="component" value="Unassembled WGS sequence"/>
</dbReference>
<proteinExistence type="predicted"/>
<dbReference type="AlphaFoldDB" id="A0A6V8L1A2"/>
<organism evidence="2 3">
    <name type="scientific">Phytohabitans rumicis</name>
    <dbReference type="NCBI Taxonomy" id="1076125"/>
    <lineage>
        <taxon>Bacteria</taxon>
        <taxon>Bacillati</taxon>
        <taxon>Actinomycetota</taxon>
        <taxon>Actinomycetes</taxon>
        <taxon>Micromonosporales</taxon>
        <taxon>Micromonosporaceae</taxon>
    </lineage>
</organism>
<dbReference type="EMBL" id="BLPG01000001">
    <property type="protein sequence ID" value="GFJ89914.1"/>
    <property type="molecule type" value="Genomic_DNA"/>
</dbReference>
<keyword evidence="3" id="KW-1185">Reference proteome</keyword>
<accession>A0A6V8L1A2</accession>